<evidence type="ECO:0000313" key="4">
    <source>
        <dbReference type="Proteomes" id="UP001156836"/>
    </source>
</evidence>
<feature type="chain" id="PRO_5045395397" description="DUF2502 domain-containing protein" evidence="2">
    <location>
        <begin position="20"/>
        <end position="106"/>
    </location>
</feature>
<sequence length="106" mass="12467">MKKYLLIAALAALPLLGQAADVDVSIGAPGISIHIGDRDHRGYYWDGYDWREPRWWDDHQGRHVGERHPKGYYWDGHRWRDQKWWHDHHGPKPKHCPPGQAKKGRC</sequence>
<protein>
    <recommendedName>
        <fullName evidence="5">DUF2502 domain-containing protein</fullName>
    </recommendedName>
</protein>
<gene>
    <name evidence="3" type="ORF">GCM10007860_25240</name>
</gene>
<evidence type="ECO:0000256" key="1">
    <source>
        <dbReference type="SAM" id="MobiDB-lite"/>
    </source>
</evidence>
<evidence type="ECO:0000256" key="2">
    <source>
        <dbReference type="SAM" id="SignalP"/>
    </source>
</evidence>
<comment type="caution">
    <text evidence="3">The sequence shown here is derived from an EMBL/GenBank/DDBJ whole genome shotgun (WGS) entry which is preliminary data.</text>
</comment>
<proteinExistence type="predicted"/>
<name>A0ABQ6BVI0_9NEIS</name>
<feature type="signal peptide" evidence="2">
    <location>
        <begin position="1"/>
        <end position="19"/>
    </location>
</feature>
<feature type="region of interest" description="Disordered" evidence="1">
    <location>
        <begin position="87"/>
        <end position="106"/>
    </location>
</feature>
<accession>A0ABQ6BVI0</accession>
<dbReference type="Pfam" id="PF10697">
    <property type="entry name" value="DUF2502"/>
    <property type="match status" value="1"/>
</dbReference>
<evidence type="ECO:0008006" key="5">
    <source>
        <dbReference type="Google" id="ProtNLM"/>
    </source>
</evidence>
<reference evidence="4" key="1">
    <citation type="journal article" date="2019" name="Int. J. Syst. Evol. Microbiol.">
        <title>The Global Catalogue of Microorganisms (GCM) 10K type strain sequencing project: providing services to taxonomists for standard genome sequencing and annotation.</title>
        <authorList>
            <consortium name="The Broad Institute Genomics Platform"/>
            <consortium name="The Broad Institute Genome Sequencing Center for Infectious Disease"/>
            <person name="Wu L."/>
            <person name="Ma J."/>
        </authorList>
    </citation>
    <scope>NUCLEOTIDE SEQUENCE [LARGE SCALE GENOMIC DNA]</scope>
    <source>
        <strain evidence="4">NBRC 104970</strain>
    </source>
</reference>
<dbReference type="RefSeq" id="WP_018749379.1">
    <property type="nucleotide sequence ID" value="NZ_BAABUF010000023.1"/>
</dbReference>
<keyword evidence="4" id="KW-1185">Reference proteome</keyword>
<dbReference type="InterPro" id="IPR019638">
    <property type="entry name" value="DUF2502"/>
</dbReference>
<keyword evidence="2" id="KW-0732">Signal</keyword>
<evidence type="ECO:0000313" key="3">
    <source>
        <dbReference type="EMBL" id="GLS05372.1"/>
    </source>
</evidence>
<dbReference type="Proteomes" id="UP001156836">
    <property type="component" value="Unassembled WGS sequence"/>
</dbReference>
<organism evidence="3 4">
    <name type="scientific">Chitiniphilus shinanonensis</name>
    <dbReference type="NCBI Taxonomy" id="553088"/>
    <lineage>
        <taxon>Bacteria</taxon>
        <taxon>Pseudomonadati</taxon>
        <taxon>Pseudomonadota</taxon>
        <taxon>Betaproteobacteria</taxon>
        <taxon>Neisseriales</taxon>
        <taxon>Chitinibacteraceae</taxon>
        <taxon>Chitiniphilus</taxon>
    </lineage>
</organism>
<dbReference type="EMBL" id="BSOZ01000044">
    <property type="protein sequence ID" value="GLS05372.1"/>
    <property type="molecule type" value="Genomic_DNA"/>
</dbReference>